<dbReference type="EMBL" id="JAADJG010000200">
    <property type="protein sequence ID" value="KAF4452106.1"/>
    <property type="molecule type" value="Genomic_DNA"/>
</dbReference>
<sequence length="138" mass="15892">MPVPFTNESSPPEQLFLEYAIQDVLTGRWPHLVEPWATMYVDSIREQRYGDAIWARYHMEGNVKGGIIMYPYEGDRKPVLDEIKIDAMEAKTNEPRFFAEALELYAKASATDGHPEVIEILFEADKAEPLARDDEEEE</sequence>
<accession>A0A8H4KKT9</accession>
<dbReference type="OrthoDB" id="5100247at2759"/>
<organism evidence="1 2">
    <name type="scientific">Fusarium austroafricanum</name>
    <dbReference type="NCBI Taxonomy" id="2364996"/>
    <lineage>
        <taxon>Eukaryota</taxon>
        <taxon>Fungi</taxon>
        <taxon>Dikarya</taxon>
        <taxon>Ascomycota</taxon>
        <taxon>Pezizomycotina</taxon>
        <taxon>Sordariomycetes</taxon>
        <taxon>Hypocreomycetidae</taxon>
        <taxon>Hypocreales</taxon>
        <taxon>Nectriaceae</taxon>
        <taxon>Fusarium</taxon>
        <taxon>Fusarium concolor species complex</taxon>
    </lineage>
</organism>
<keyword evidence="2" id="KW-1185">Reference proteome</keyword>
<reference evidence="1" key="1">
    <citation type="submission" date="2020-01" db="EMBL/GenBank/DDBJ databases">
        <title>Identification and distribution of gene clusters putatively required for synthesis of sphingolipid metabolism inhibitors in phylogenetically diverse species of the filamentous fungus Fusarium.</title>
        <authorList>
            <person name="Kim H.-S."/>
            <person name="Busman M."/>
            <person name="Brown D.W."/>
            <person name="Divon H."/>
            <person name="Uhlig S."/>
            <person name="Proctor R.H."/>
        </authorList>
    </citation>
    <scope>NUCLEOTIDE SEQUENCE</scope>
    <source>
        <strain evidence="1">NRRL 53441</strain>
    </source>
</reference>
<name>A0A8H4KKT9_9HYPO</name>
<dbReference type="AlphaFoldDB" id="A0A8H4KKT9"/>
<evidence type="ECO:0000313" key="2">
    <source>
        <dbReference type="Proteomes" id="UP000605986"/>
    </source>
</evidence>
<comment type="caution">
    <text evidence="1">The sequence shown here is derived from an EMBL/GenBank/DDBJ whole genome shotgun (WGS) entry which is preliminary data.</text>
</comment>
<proteinExistence type="predicted"/>
<evidence type="ECO:0000313" key="1">
    <source>
        <dbReference type="EMBL" id="KAF4452106.1"/>
    </source>
</evidence>
<protein>
    <submittedName>
        <fullName evidence="1">Uncharacterized protein</fullName>
    </submittedName>
</protein>
<dbReference type="Proteomes" id="UP000605986">
    <property type="component" value="Unassembled WGS sequence"/>
</dbReference>
<gene>
    <name evidence="1" type="ORF">F53441_5039</name>
</gene>